<evidence type="ECO:0000313" key="4">
    <source>
        <dbReference type="Proteomes" id="UP001271769"/>
    </source>
</evidence>
<dbReference type="Gene3D" id="3.30.70.1230">
    <property type="entry name" value="Nucleotide cyclase"/>
    <property type="match status" value="1"/>
</dbReference>
<dbReference type="CDD" id="cd07302">
    <property type="entry name" value="CHD"/>
    <property type="match status" value="1"/>
</dbReference>
<feature type="transmembrane region" description="Helical" evidence="1">
    <location>
        <begin position="318"/>
        <end position="338"/>
    </location>
</feature>
<dbReference type="EMBL" id="JAXCLX010000002">
    <property type="protein sequence ID" value="MDY0873221.1"/>
    <property type="molecule type" value="Genomic_DNA"/>
</dbReference>
<evidence type="ECO:0000259" key="2">
    <source>
        <dbReference type="PROSITE" id="PS50125"/>
    </source>
</evidence>
<dbReference type="Proteomes" id="UP001271769">
    <property type="component" value="Unassembled WGS sequence"/>
</dbReference>
<dbReference type="InterPro" id="IPR001054">
    <property type="entry name" value="A/G_cyclase"/>
</dbReference>
<dbReference type="RefSeq" id="WP_320501682.1">
    <property type="nucleotide sequence ID" value="NZ_JAXCLX010000002.1"/>
</dbReference>
<dbReference type="Pfam" id="PF00211">
    <property type="entry name" value="Guanylate_cyc"/>
    <property type="match status" value="1"/>
</dbReference>
<evidence type="ECO:0000313" key="3">
    <source>
        <dbReference type="EMBL" id="MDY0873221.1"/>
    </source>
</evidence>
<evidence type="ECO:0000256" key="1">
    <source>
        <dbReference type="SAM" id="Phobius"/>
    </source>
</evidence>
<dbReference type="InterPro" id="IPR050697">
    <property type="entry name" value="Adenylyl/Guanylyl_Cyclase_3/4"/>
</dbReference>
<proteinExistence type="predicted"/>
<sequence>MALAVAALIGAASFTTYGVALDRLSIDLLHLIHLKVFGPSKVSDEIAILAIDEETYRDDHFRNLPQALWTPELGDILQAVLDAGPKAVGIDIIIGTTADSISPGYDRPWLKALRRAADENRIVLGFAQNQGQPILPTQQQRVAVRDIGNDFVNHGAVNPLTDADGVVRQMPLAFASGKGPVPTLSAGLYEKAIGAPAAAMADRPPLLLNFAAAKRPLLYSLADLAACVEAQNSDFFRQQFAGKVVILGGILDIEDRKLTSNRFATLPEGQRDEPRCVREAIGQKFFSGFSRDTIPGVLIHAAAVDNLLHGSALTLLPAWLRALAITAIAFVAALIFLFQKPKRALPIWVALALAWSVLGALAFTYFLVLPLITGLIAMSLAGPAGLALRMGSMDRSRRQLRQAFSLYLPKSEVDRLVREEKLPALGGELRDVTILFSDIASYSTLSERVAPGPLVDELNRYFGRMTDIVQAHGGFVDKFIGDGVLAIFGAPLARENAAADAVRASLAMIQSLKDEPLFIGGDGRIAIRIGLHRGEAIVGNIGSAQRFNYTVMGDAVNVASRLEGVGKHYHIPIVVSEQVQEAAARDFAFRELDFIRVVGRDQPVRLYQPLSADSAATLDLPGFAVALELWRKGQFVEAGKAFAALAAKGDELAARYVSWAQTYAETPMSHWEGIIQQGSK</sequence>
<dbReference type="GO" id="GO:0016829">
    <property type="term" value="F:lyase activity"/>
    <property type="evidence" value="ECO:0007669"/>
    <property type="project" value="UniProtKB-KW"/>
</dbReference>
<keyword evidence="4" id="KW-1185">Reference proteome</keyword>
<gene>
    <name evidence="3" type="ORF">SMD31_14865</name>
</gene>
<keyword evidence="3" id="KW-0456">Lyase</keyword>
<name>A0ABU5E102_9PROT</name>
<dbReference type="InterPro" id="IPR029787">
    <property type="entry name" value="Nucleotide_cyclase"/>
</dbReference>
<keyword evidence="1" id="KW-1133">Transmembrane helix</keyword>
<protein>
    <submittedName>
        <fullName evidence="3">Adenylate/guanylate cyclase domain-containing protein</fullName>
        <ecNumber evidence="3">4.6.1.-</ecNumber>
    </submittedName>
</protein>
<feature type="transmembrane region" description="Helical" evidence="1">
    <location>
        <begin position="345"/>
        <end position="366"/>
    </location>
</feature>
<dbReference type="Pfam" id="PF05226">
    <property type="entry name" value="CHASE2"/>
    <property type="match status" value="1"/>
</dbReference>
<feature type="domain" description="Guanylate cyclase" evidence="2">
    <location>
        <begin position="433"/>
        <end position="563"/>
    </location>
</feature>
<dbReference type="EC" id="4.6.1.-" evidence="3"/>
<accession>A0ABU5E102</accession>
<feature type="transmembrane region" description="Helical" evidence="1">
    <location>
        <begin position="372"/>
        <end position="391"/>
    </location>
</feature>
<keyword evidence="1" id="KW-0812">Transmembrane</keyword>
<keyword evidence="1" id="KW-0472">Membrane</keyword>
<dbReference type="SMART" id="SM00044">
    <property type="entry name" value="CYCc"/>
    <property type="match status" value="1"/>
</dbReference>
<dbReference type="InterPro" id="IPR007890">
    <property type="entry name" value="CHASE2"/>
</dbReference>
<dbReference type="SMART" id="SM01080">
    <property type="entry name" value="CHASE2"/>
    <property type="match status" value="1"/>
</dbReference>
<comment type="caution">
    <text evidence="3">The sequence shown here is derived from an EMBL/GenBank/DDBJ whole genome shotgun (WGS) entry which is preliminary data.</text>
</comment>
<reference evidence="3 4" key="1">
    <citation type="journal article" date="2013" name="Antonie Van Leeuwenhoek">
        <title>Dongia rigui sp. nov., isolated from freshwater of a large wetland in Korea.</title>
        <authorList>
            <person name="Baik K.S."/>
            <person name="Hwang Y.M."/>
            <person name="Choi J.S."/>
            <person name="Kwon J."/>
            <person name="Seong C.N."/>
        </authorList>
    </citation>
    <scope>NUCLEOTIDE SEQUENCE [LARGE SCALE GENOMIC DNA]</scope>
    <source>
        <strain evidence="3 4">04SU4-P</strain>
    </source>
</reference>
<dbReference type="PANTHER" id="PTHR43081:SF1">
    <property type="entry name" value="ADENYLATE CYCLASE, TERMINAL-DIFFERENTIATION SPECIFIC"/>
    <property type="match status" value="1"/>
</dbReference>
<organism evidence="3 4">
    <name type="scientific">Dongia rigui</name>
    <dbReference type="NCBI Taxonomy" id="940149"/>
    <lineage>
        <taxon>Bacteria</taxon>
        <taxon>Pseudomonadati</taxon>
        <taxon>Pseudomonadota</taxon>
        <taxon>Alphaproteobacteria</taxon>
        <taxon>Rhodospirillales</taxon>
        <taxon>Dongiaceae</taxon>
        <taxon>Dongia</taxon>
    </lineage>
</organism>
<dbReference type="PANTHER" id="PTHR43081">
    <property type="entry name" value="ADENYLATE CYCLASE, TERMINAL-DIFFERENTIATION SPECIFIC-RELATED"/>
    <property type="match status" value="1"/>
</dbReference>
<dbReference type="SUPFAM" id="SSF55073">
    <property type="entry name" value="Nucleotide cyclase"/>
    <property type="match status" value="1"/>
</dbReference>
<dbReference type="PROSITE" id="PS50125">
    <property type="entry name" value="GUANYLATE_CYCLASE_2"/>
    <property type="match status" value="1"/>
</dbReference>